<evidence type="ECO:0000259" key="4">
    <source>
        <dbReference type="Pfam" id="PF04504"/>
    </source>
</evidence>
<feature type="region of interest" description="Disordered" evidence="3">
    <location>
        <begin position="1"/>
        <end position="251"/>
    </location>
</feature>
<protein>
    <recommendedName>
        <fullName evidence="4">Glabrous enhancer-binding protein-like DBD domain-containing protein</fullName>
    </recommendedName>
</protein>
<comment type="caution">
    <text evidence="5">The sequence shown here is derived from an EMBL/GenBank/DDBJ whole genome shotgun (WGS) entry which is preliminary data.</text>
</comment>
<dbReference type="Pfam" id="PF04504">
    <property type="entry name" value="GeBP-like_DBD"/>
    <property type="match status" value="1"/>
</dbReference>
<feature type="coiled-coil region" evidence="2">
    <location>
        <begin position="305"/>
        <end position="332"/>
    </location>
</feature>
<dbReference type="GO" id="GO:0005634">
    <property type="term" value="C:nucleus"/>
    <property type="evidence" value="ECO:0007669"/>
    <property type="project" value="TreeGrafter"/>
</dbReference>
<gene>
    <name evidence="5" type="ORF">HU200_002431</name>
</gene>
<dbReference type="GO" id="GO:0006355">
    <property type="term" value="P:regulation of DNA-templated transcription"/>
    <property type="evidence" value="ECO:0007669"/>
    <property type="project" value="InterPro"/>
</dbReference>
<evidence type="ECO:0000313" key="6">
    <source>
        <dbReference type="Proteomes" id="UP000636709"/>
    </source>
</evidence>
<accession>A0A835FVU5</accession>
<keyword evidence="2" id="KW-0175">Coiled coil</keyword>
<dbReference type="PANTHER" id="PTHR31662">
    <property type="entry name" value="BNAANNG10740D PROTEIN-RELATED"/>
    <property type="match status" value="1"/>
</dbReference>
<evidence type="ECO:0000256" key="1">
    <source>
        <dbReference type="ARBA" id="ARBA00010820"/>
    </source>
</evidence>
<feature type="compositionally biased region" description="Acidic residues" evidence="3">
    <location>
        <begin position="97"/>
        <end position="106"/>
    </location>
</feature>
<organism evidence="5 6">
    <name type="scientific">Digitaria exilis</name>
    <dbReference type="NCBI Taxonomy" id="1010633"/>
    <lineage>
        <taxon>Eukaryota</taxon>
        <taxon>Viridiplantae</taxon>
        <taxon>Streptophyta</taxon>
        <taxon>Embryophyta</taxon>
        <taxon>Tracheophyta</taxon>
        <taxon>Spermatophyta</taxon>
        <taxon>Magnoliopsida</taxon>
        <taxon>Liliopsida</taxon>
        <taxon>Poales</taxon>
        <taxon>Poaceae</taxon>
        <taxon>PACMAD clade</taxon>
        <taxon>Panicoideae</taxon>
        <taxon>Panicodae</taxon>
        <taxon>Paniceae</taxon>
        <taxon>Anthephorinae</taxon>
        <taxon>Digitaria</taxon>
    </lineage>
</organism>
<feature type="compositionally biased region" description="Basic and acidic residues" evidence="3">
    <location>
        <begin position="153"/>
        <end position="174"/>
    </location>
</feature>
<dbReference type="InterPro" id="IPR053932">
    <property type="entry name" value="GeBP-like_DBD"/>
</dbReference>
<dbReference type="Proteomes" id="UP000636709">
    <property type="component" value="Unassembled WGS sequence"/>
</dbReference>
<sequence length="447" mass="48825">MTAKRRSRRRSSEDSEELGLERAKKPAQTAPLPPEDEGSDEEEESGKPSDARPGSGEASPARCAPSDGRDAAAPPPRKKSKTKKTKKRAKRRLPPSQEEDEVDESGDPSLVSKAPADEATAVSPRRDIAAAPRLKSGAAPARKRAKRGATPKQAEKRAAGADGDNVNHKTEKNKKLQMVLAEVPQSDSAGLELTGNREDVPDACNTSCPREKDNAQEEEQQGEMVEQGHAGNTSPPQMEDGAEEEEQEIEEVAEHAENTSLPQLKDERSWSQDDVLKILRALVEHAKSHEGALPDSSDLVDNLTFDKTDANADKLNDKIRKLRARYRRLCLKGHPTDDIGRRLFDLSAVLWGQGDSDVQVDTTFVSGDRDFTQLSSLYPYLAEEVKVYAEKHSSGNLILAAFPTIGDATARQLDAMCKKQIHDAFNLELSQANLTKTLLSAVSSQIN</sequence>
<evidence type="ECO:0000256" key="3">
    <source>
        <dbReference type="SAM" id="MobiDB-lite"/>
    </source>
</evidence>
<dbReference type="PANTHER" id="PTHR31662:SF13">
    <property type="entry name" value="OS09G0287600 PROTEIN"/>
    <property type="match status" value="1"/>
</dbReference>
<feature type="compositionally biased region" description="Acidic residues" evidence="3">
    <location>
        <begin position="34"/>
        <end position="44"/>
    </location>
</feature>
<dbReference type="AlphaFoldDB" id="A0A835FVU5"/>
<reference evidence="5" key="1">
    <citation type="submission" date="2020-07" db="EMBL/GenBank/DDBJ databases">
        <title>Genome sequence and genetic diversity analysis of an under-domesticated orphan crop, white fonio (Digitaria exilis).</title>
        <authorList>
            <person name="Bennetzen J.L."/>
            <person name="Chen S."/>
            <person name="Ma X."/>
            <person name="Wang X."/>
            <person name="Yssel A.E.J."/>
            <person name="Chaluvadi S.R."/>
            <person name="Johnson M."/>
            <person name="Gangashetty P."/>
            <person name="Hamidou F."/>
            <person name="Sanogo M.D."/>
            <person name="Zwaenepoel A."/>
            <person name="Wallace J."/>
            <person name="Van De Peer Y."/>
            <person name="Van Deynze A."/>
        </authorList>
    </citation>
    <scope>NUCLEOTIDE SEQUENCE</scope>
    <source>
        <tissue evidence="5">Leaves</tissue>
    </source>
</reference>
<feature type="domain" description="Glabrous enhancer-binding protein-like DBD" evidence="4">
    <location>
        <begin position="267"/>
        <end position="352"/>
    </location>
</feature>
<dbReference type="OrthoDB" id="688402at2759"/>
<evidence type="ECO:0000256" key="2">
    <source>
        <dbReference type="SAM" id="Coils"/>
    </source>
</evidence>
<evidence type="ECO:0000313" key="5">
    <source>
        <dbReference type="EMBL" id="KAF8779680.1"/>
    </source>
</evidence>
<keyword evidence="6" id="KW-1185">Reference proteome</keyword>
<feature type="compositionally biased region" description="Basic residues" evidence="3">
    <location>
        <begin position="76"/>
        <end position="93"/>
    </location>
</feature>
<feature type="compositionally biased region" description="Acidic residues" evidence="3">
    <location>
        <begin position="240"/>
        <end position="251"/>
    </location>
</feature>
<dbReference type="EMBL" id="JACEFO010000160">
    <property type="protein sequence ID" value="KAF8779680.1"/>
    <property type="molecule type" value="Genomic_DNA"/>
</dbReference>
<dbReference type="InterPro" id="IPR007592">
    <property type="entry name" value="GEBP"/>
</dbReference>
<comment type="similarity">
    <text evidence="1">Belongs to the GeBP family.</text>
</comment>
<proteinExistence type="inferred from homology"/>
<name>A0A835FVU5_9POAL</name>